<dbReference type="InterPro" id="IPR018222">
    <property type="entry name" value="Nuclear_transport_factor_2_euk"/>
</dbReference>
<comment type="subcellular location">
    <subcellularLocation>
        <location evidence="1">Cytoplasm</location>
    </subcellularLocation>
    <subcellularLocation>
        <location evidence="1">Nucleus</location>
    </subcellularLocation>
</comment>
<comment type="function">
    <text evidence="1">Has a role in nuclear-cytoplasmic transport of proteins and mRNAs.</text>
</comment>
<dbReference type="Proteomes" id="UP000766486">
    <property type="component" value="Unassembled WGS sequence"/>
</dbReference>
<accession>A0ABY6UW07</accession>
<evidence type="ECO:0000259" key="2">
    <source>
        <dbReference type="PROSITE" id="PS50177"/>
    </source>
</evidence>
<evidence type="ECO:0000256" key="1">
    <source>
        <dbReference type="RuleBase" id="RU369002"/>
    </source>
</evidence>
<comment type="caution">
    <text evidence="3">The sequence shown here is derived from an EMBL/GenBank/DDBJ whole genome shotgun (WGS) entry which is preliminary data.</text>
</comment>
<keyword evidence="1" id="KW-0963">Cytoplasm</keyword>
<dbReference type="SUPFAM" id="SSF54427">
    <property type="entry name" value="NTF2-like"/>
    <property type="match status" value="1"/>
</dbReference>
<dbReference type="Pfam" id="PF02136">
    <property type="entry name" value="NTF2"/>
    <property type="match status" value="1"/>
</dbReference>
<name>A0ABY6UW07_BIOOC</name>
<sequence>MAEDFVNNHYNKTYDTERANIQKHYHPEAMLTFESENHVGAQAISAKLNSLPFQQVRHTVLTVRVQPSVTSGFVIALVTGQFEALGLDKPFGYSQVFQLAVPQSGRAEDFLVCNDLFMLAFN</sequence>
<gene>
    <name evidence="3" type="ORF">CLO192961_LOCUS378838</name>
</gene>
<feature type="domain" description="NTF2" evidence="2">
    <location>
        <begin position="1"/>
        <end position="119"/>
    </location>
</feature>
<dbReference type="PANTHER" id="PTHR12612">
    <property type="entry name" value="NUCLEAR TRANSPORT FACTOR 2"/>
    <property type="match status" value="1"/>
</dbReference>
<dbReference type="PROSITE" id="PS50177">
    <property type="entry name" value="NTF2_DOMAIN"/>
    <property type="match status" value="1"/>
</dbReference>
<dbReference type="EMBL" id="CABFNS010000881">
    <property type="protein sequence ID" value="VUC34325.1"/>
    <property type="molecule type" value="Genomic_DNA"/>
</dbReference>
<dbReference type="InterPro" id="IPR032710">
    <property type="entry name" value="NTF2-like_dom_sf"/>
</dbReference>
<keyword evidence="1" id="KW-0653">Protein transport</keyword>
<keyword evidence="1" id="KW-0813">Transport</keyword>
<evidence type="ECO:0000313" key="3">
    <source>
        <dbReference type="EMBL" id="VUC34325.1"/>
    </source>
</evidence>
<dbReference type="InterPro" id="IPR045875">
    <property type="entry name" value="NTF2"/>
</dbReference>
<keyword evidence="1" id="KW-0539">Nucleus</keyword>
<organism evidence="3 4">
    <name type="scientific">Bionectria ochroleuca</name>
    <name type="common">Gliocladium roseum</name>
    <dbReference type="NCBI Taxonomy" id="29856"/>
    <lineage>
        <taxon>Eukaryota</taxon>
        <taxon>Fungi</taxon>
        <taxon>Dikarya</taxon>
        <taxon>Ascomycota</taxon>
        <taxon>Pezizomycotina</taxon>
        <taxon>Sordariomycetes</taxon>
        <taxon>Hypocreomycetidae</taxon>
        <taxon>Hypocreales</taxon>
        <taxon>Bionectriaceae</taxon>
        <taxon>Clonostachys</taxon>
    </lineage>
</organism>
<proteinExistence type="predicted"/>
<keyword evidence="4" id="KW-1185">Reference proteome</keyword>
<protein>
    <recommendedName>
        <fullName evidence="1">Nuclear transport factor 2</fullName>
        <shortName evidence="1">NTF-2</shortName>
    </recommendedName>
</protein>
<dbReference type="CDD" id="cd00780">
    <property type="entry name" value="NTF2"/>
    <property type="match status" value="1"/>
</dbReference>
<dbReference type="InterPro" id="IPR002075">
    <property type="entry name" value="NTF2_dom"/>
</dbReference>
<reference evidence="3 4" key="1">
    <citation type="submission" date="2019-06" db="EMBL/GenBank/DDBJ databases">
        <authorList>
            <person name="Broberg M."/>
        </authorList>
    </citation>
    <scope>NUCLEOTIDE SEQUENCE [LARGE SCALE GENOMIC DNA]</scope>
</reference>
<evidence type="ECO:0000313" key="4">
    <source>
        <dbReference type="Proteomes" id="UP000766486"/>
    </source>
</evidence>
<dbReference type="Gene3D" id="3.10.450.50">
    <property type="match status" value="1"/>
</dbReference>